<dbReference type="InterPro" id="IPR036138">
    <property type="entry name" value="PBP_dimer_sf"/>
</dbReference>
<evidence type="ECO:0000256" key="5">
    <source>
        <dbReference type="ARBA" id="ARBA00022692"/>
    </source>
</evidence>
<dbReference type="PANTHER" id="PTHR30627:SF2">
    <property type="entry name" value="PEPTIDOGLYCAN D,D-TRANSPEPTIDASE MRDA"/>
    <property type="match status" value="1"/>
</dbReference>
<evidence type="ECO:0000256" key="7">
    <source>
        <dbReference type="ARBA" id="ARBA00022984"/>
    </source>
</evidence>
<keyword evidence="6" id="KW-0133">Cell shape</keyword>
<keyword evidence="16" id="KW-1185">Reference proteome</keyword>
<feature type="transmembrane region" description="Helical" evidence="12">
    <location>
        <begin position="20"/>
        <end position="42"/>
    </location>
</feature>
<evidence type="ECO:0000256" key="11">
    <source>
        <dbReference type="SAM" id="MobiDB-lite"/>
    </source>
</evidence>
<evidence type="ECO:0000256" key="2">
    <source>
        <dbReference type="ARBA" id="ARBA00004236"/>
    </source>
</evidence>
<dbReference type="InterPro" id="IPR012338">
    <property type="entry name" value="Beta-lactam/transpept-like"/>
</dbReference>
<gene>
    <name evidence="15" type="ORF">GCM10010969_25760</name>
</gene>
<feature type="domain" description="Penicillin-binding protein transpeptidase" evidence="13">
    <location>
        <begin position="324"/>
        <end position="656"/>
    </location>
</feature>
<dbReference type="InterPro" id="IPR005311">
    <property type="entry name" value="PBP_dimer"/>
</dbReference>
<dbReference type="Pfam" id="PF00905">
    <property type="entry name" value="Transpeptidase"/>
    <property type="match status" value="1"/>
</dbReference>
<dbReference type="SUPFAM" id="SSF56519">
    <property type="entry name" value="Penicillin binding protein dimerisation domain"/>
    <property type="match status" value="1"/>
</dbReference>
<dbReference type="Gene3D" id="3.90.1310.10">
    <property type="entry name" value="Penicillin-binding protein 2a (Domain 2)"/>
    <property type="match status" value="1"/>
</dbReference>
<dbReference type="Proteomes" id="UP000606653">
    <property type="component" value="Unassembled WGS sequence"/>
</dbReference>
<evidence type="ECO:0000256" key="6">
    <source>
        <dbReference type="ARBA" id="ARBA00022960"/>
    </source>
</evidence>
<evidence type="ECO:0000256" key="8">
    <source>
        <dbReference type="ARBA" id="ARBA00022989"/>
    </source>
</evidence>
<feature type="region of interest" description="Disordered" evidence="11">
    <location>
        <begin position="672"/>
        <end position="699"/>
    </location>
</feature>
<evidence type="ECO:0000256" key="12">
    <source>
        <dbReference type="SAM" id="Phobius"/>
    </source>
</evidence>
<dbReference type="SUPFAM" id="SSF56601">
    <property type="entry name" value="beta-lactamase/transpeptidase-like"/>
    <property type="match status" value="1"/>
</dbReference>
<accession>A0ABQ2L4F2</accession>
<organism evidence="15 16">
    <name type="scientific">Saccharibacillus kuerlensis</name>
    <dbReference type="NCBI Taxonomy" id="459527"/>
    <lineage>
        <taxon>Bacteria</taxon>
        <taxon>Bacillati</taxon>
        <taxon>Bacillota</taxon>
        <taxon>Bacilli</taxon>
        <taxon>Bacillales</taxon>
        <taxon>Paenibacillaceae</taxon>
        <taxon>Saccharibacillus</taxon>
    </lineage>
</organism>
<dbReference type="PANTHER" id="PTHR30627">
    <property type="entry name" value="PEPTIDOGLYCAN D,D-TRANSPEPTIDASE"/>
    <property type="match status" value="1"/>
</dbReference>
<evidence type="ECO:0000259" key="14">
    <source>
        <dbReference type="Pfam" id="PF03717"/>
    </source>
</evidence>
<keyword evidence="8 12" id="KW-1133">Transmembrane helix</keyword>
<reference evidence="16" key="1">
    <citation type="journal article" date="2019" name="Int. J. Syst. Evol. Microbiol.">
        <title>The Global Catalogue of Microorganisms (GCM) 10K type strain sequencing project: providing services to taxonomists for standard genome sequencing and annotation.</title>
        <authorList>
            <consortium name="The Broad Institute Genomics Platform"/>
            <consortium name="The Broad Institute Genome Sequencing Center for Infectious Disease"/>
            <person name="Wu L."/>
            <person name="Ma J."/>
        </authorList>
    </citation>
    <scope>NUCLEOTIDE SEQUENCE [LARGE SCALE GENOMIC DNA]</scope>
    <source>
        <strain evidence="16">CGMCC 1.6964</strain>
    </source>
</reference>
<evidence type="ECO:0000256" key="4">
    <source>
        <dbReference type="ARBA" id="ARBA00022475"/>
    </source>
</evidence>
<comment type="similarity">
    <text evidence="3">Belongs to the transpeptidase family.</text>
</comment>
<comment type="subcellular location">
    <subcellularLocation>
        <location evidence="2">Cell membrane</location>
    </subcellularLocation>
    <subcellularLocation>
        <location evidence="1">Membrane</location>
        <topology evidence="1">Single-pass membrane protein</topology>
    </subcellularLocation>
</comment>
<feature type="domain" description="Penicillin-binding protein dimerisation" evidence="14">
    <location>
        <begin position="66"/>
        <end position="268"/>
    </location>
</feature>
<keyword evidence="4" id="KW-1003">Cell membrane</keyword>
<protein>
    <submittedName>
        <fullName evidence="15">Penicillin-binding protein</fullName>
    </submittedName>
</protein>
<dbReference type="RefSeq" id="WP_018978638.1">
    <property type="nucleotide sequence ID" value="NZ_BMLN01000007.1"/>
</dbReference>
<comment type="caution">
    <text evidence="15">The sequence shown here is derived from an EMBL/GenBank/DDBJ whole genome shotgun (WGS) entry which is preliminary data.</text>
</comment>
<evidence type="ECO:0000256" key="3">
    <source>
        <dbReference type="ARBA" id="ARBA00007171"/>
    </source>
</evidence>
<name>A0ABQ2L4F2_9BACL</name>
<evidence type="ECO:0000313" key="15">
    <source>
        <dbReference type="EMBL" id="GGO02447.1"/>
    </source>
</evidence>
<evidence type="ECO:0000256" key="10">
    <source>
        <dbReference type="ARBA" id="ARBA00023316"/>
    </source>
</evidence>
<proteinExistence type="inferred from homology"/>
<keyword evidence="10" id="KW-0961">Cell wall biogenesis/degradation</keyword>
<evidence type="ECO:0000256" key="9">
    <source>
        <dbReference type="ARBA" id="ARBA00023136"/>
    </source>
</evidence>
<dbReference type="Gene3D" id="3.40.710.10">
    <property type="entry name" value="DD-peptidase/beta-lactamase superfamily"/>
    <property type="match status" value="1"/>
</dbReference>
<dbReference type="InterPro" id="IPR050515">
    <property type="entry name" value="Beta-lactam/transpept"/>
</dbReference>
<evidence type="ECO:0000313" key="16">
    <source>
        <dbReference type="Proteomes" id="UP000606653"/>
    </source>
</evidence>
<evidence type="ECO:0000259" key="13">
    <source>
        <dbReference type="Pfam" id="PF00905"/>
    </source>
</evidence>
<dbReference type="Pfam" id="PF03717">
    <property type="entry name" value="PBP_dimer"/>
    <property type="match status" value="1"/>
</dbReference>
<keyword evidence="5 12" id="KW-0812">Transmembrane</keyword>
<sequence>MKVQDKDRENESRRQRSFGLRLNLFFFSVFVIFSVIIVRTAMLQFVEGPEMKQEAVNQITRDIPMQPVRGTIFSEDGVPIAYSKPTQTLYATPLKNFSNKEEVGLKNRPEVKKAVNQLLAKFKELNPSGEQPTLEEMLSRDRLDLENIRHYGYTPRKIRSDLTDKEIAYFKENKNEFAGILSLEVVEETTREYDADSVAVQTVGYLSQFKRVRENKNFPLYQDIYSKQKGESDPTMQYSEDEIVGYYGLEQQYQEELRGKNGYKRIEITPQLTAKEGGVQEIVAPSKGNDLWLNINKNVQTATEQAITDQIQTLRTTRPYVSTGFAVAMEVDTGNVVAMASMPDFDPNYYKTGSISTEHYNEIQYLYSNGTIRAKAPDDSRNKAESVVYLGSTIKPLSVLVGLKEGLFGPYDTYYDKGITYLNEYDKFGIKNSGGHFLGSINPRTAIQESSNTFMIDMVGKRLLSKYGSGVIDVWNEHMKEFGLGVRTGVDLPGEQEGTLDFTKTESGSLLTRMAYASFGQQGKYTTMQLAQYTVMLANRGERLKPHIVGKITNPEGEVVKKFGREVMNKAEYPAEYWDLIQKGMNTTLEGTFDDFPYDFARKTGTSTQQIRGEQVDNGVFIAYAPRENPKLAVAVVVPEGGFGSQSAAPIARKIFDAYDYEYGLDGVPKKTLQQTNEDGTPIEGTDAVGTDAADGQNP</sequence>
<evidence type="ECO:0000256" key="1">
    <source>
        <dbReference type="ARBA" id="ARBA00004167"/>
    </source>
</evidence>
<dbReference type="InterPro" id="IPR001460">
    <property type="entry name" value="PCN-bd_Tpept"/>
</dbReference>
<dbReference type="EMBL" id="BMLN01000007">
    <property type="protein sequence ID" value="GGO02447.1"/>
    <property type="molecule type" value="Genomic_DNA"/>
</dbReference>
<keyword evidence="7" id="KW-0573">Peptidoglycan synthesis</keyword>
<keyword evidence="9 12" id="KW-0472">Membrane</keyword>